<comment type="caution">
    <text evidence="1">The sequence shown here is derived from an EMBL/GenBank/DDBJ whole genome shotgun (WGS) entry which is preliminary data.</text>
</comment>
<proteinExistence type="predicted"/>
<sequence>MDHPGIDTDWVWERCYSLNLTGNRGVDRAGDESLAPTYALAGSDLITGAYGRLSGCTDMLLERNEDLIR</sequence>
<gene>
    <name evidence="1" type="ORF">S03H2_53525</name>
</gene>
<accession>X1IWD8</accession>
<protein>
    <submittedName>
        <fullName evidence="1">Uncharacterized protein</fullName>
    </submittedName>
</protein>
<evidence type="ECO:0000313" key="1">
    <source>
        <dbReference type="EMBL" id="GAH61863.1"/>
    </source>
</evidence>
<dbReference type="EMBL" id="BARU01034071">
    <property type="protein sequence ID" value="GAH61863.1"/>
    <property type="molecule type" value="Genomic_DNA"/>
</dbReference>
<name>X1IWD8_9ZZZZ</name>
<dbReference type="AlphaFoldDB" id="X1IWD8"/>
<reference evidence="1" key="1">
    <citation type="journal article" date="2014" name="Front. Microbiol.">
        <title>High frequency of phylogenetically diverse reductive dehalogenase-homologous genes in deep subseafloor sedimentary metagenomes.</title>
        <authorList>
            <person name="Kawai M."/>
            <person name="Futagami T."/>
            <person name="Toyoda A."/>
            <person name="Takaki Y."/>
            <person name="Nishi S."/>
            <person name="Hori S."/>
            <person name="Arai W."/>
            <person name="Tsubouchi T."/>
            <person name="Morono Y."/>
            <person name="Uchiyama I."/>
            <person name="Ito T."/>
            <person name="Fujiyama A."/>
            <person name="Inagaki F."/>
            <person name="Takami H."/>
        </authorList>
    </citation>
    <scope>NUCLEOTIDE SEQUENCE</scope>
    <source>
        <strain evidence="1">Expedition CK06-06</strain>
    </source>
</reference>
<organism evidence="1">
    <name type="scientific">marine sediment metagenome</name>
    <dbReference type="NCBI Taxonomy" id="412755"/>
    <lineage>
        <taxon>unclassified sequences</taxon>
        <taxon>metagenomes</taxon>
        <taxon>ecological metagenomes</taxon>
    </lineage>
</organism>